<dbReference type="InterPro" id="IPR001854">
    <property type="entry name" value="Ribosomal_uL29"/>
</dbReference>
<gene>
    <name evidence="5" type="primary">rpmC</name>
    <name evidence="6" type="ORF">A3D68_01885</name>
</gene>
<comment type="similarity">
    <text evidence="1 5">Belongs to the universal ribosomal protein uL29 family.</text>
</comment>
<dbReference type="GO" id="GO:0005840">
    <property type="term" value="C:ribosome"/>
    <property type="evidence" value="ECO:0007669"/>
    <property type="project" value="UniProtKB-KW"/>
</dbReference>
<evidence type="ECO:0000256" key="5">
    <source>
        <dbReference type="HAMAP-Rule" id="MF_00374"/>
    </source>
</evidence>
<reference evidence="6 7" key="1">
    <citation type="journal article" date="2016" name="Nat. Commun.">
        <title>Thousands of microbial genomes shed light on interconnected biogeochemical processes in an aquifer system.</title>
        <authorList>
            <person name="Anantharaman K."/>
            <person name="Brown C.T."/>
            <person name="Hug L.A."/>
            <person name="Sharon I."/>
            <person name="Castelle C.J."/>
            <person name="Probst A.J."/>
            <person name="Thomas B.C."/>
            <person name="Singh A."/>
            <person name="Wilkins M.J."/>
            <person name="Karaoz U."/>
            <person name="Brodie E.L."/>
            <person name="Williams K.H."/>
            <person name="Hubbard S.S."/>
            <person name="Banfield J.F."/>
        </authorList>
    </citation>
    <scope>NUCLEOTIDE SEQUENCE [LARGE SCALE GENOMIC DNA]</scope>
</reference>
<evidence type="ECO:0000256" key="1">
    <source>
        <dbReference type="ARBA" id="ARBA00009254"/>
    </source>
</evidence>
<dbReference type="GO" id="GO:1990904">
    <property type="term" value="C:ribonucleoprotein complex"/>
    <property type="evidence" value="ECO:0007669"/>
    <property type="project" value="UniProtKB-KW"/>
</dbReference>
<dbReference type="Pfam" id="PF00831">
    <property type="entry name" value="Ribosomal_L29"/>
    <property type="match status" value="1"/>
</dbReference>
<proteinExistence type="inferred from homology"/>
<evidence type="ECO:0000256" key="2">
    <source>
        <dbReference type="ARBA" id="ARBA00022980"/>
    </source>
</evidence>
<dbReference type="AlphaFoldDB" id="A0A1F4XR20"/>
<dbReference type="NCBIfam" id="TIGR00012">
    <property type="entry name" value="L29"/>
    <property type="match status" value="1"/>
</dbReference>
<name>A0A1F4XR20_9BACT</name>
<dbReference type="STRING" id="1797240.A3D68_01885"/>
<organism evidence="6 7">
    <name type="scientific">Candidatus Adlerbacteria bacterium RIFCSPHIGHO2_02_FULL_52_17</name>
    <dbReference type="NCBI Taxonomy" id="1797240"/>
    <lineage>
        <taxon>Bacteria</taxon>
        <taxon>Candidatus Adleribacteriota</taxon>
    </lineage>
</organism>
<keyword evidence="2 5" id="KW-0689">Ribosomal protein</keyword>
<dbReference type="GO" id="GO:0003735">
    <property type="term" value="F:structural constituent of ribosome"/>
    <property type="evidence" value="ECO:0007669"/>
    <property type="project" value="InterPro"/>
</dbReference>
<dbReference type="Proteomes" id="UP000177564">
    <property type="component" value="Unassembled WGS sequence"/>
</dbReference>
<sequence>MAKKISLTNHSVEDLYKLVDEKREKLRHLRFSVAGSKNANVKQVRTLRKEVARALTELSARVTQK</sequence>
<dbReference type="HAMAP" id="MF_00374">
    <property type="entry name" value="Ribosomal_uL29"/>
    <property type="match status" value="1"/>
</dbReference>
<dbReference type="Gene3D" id="1.10.287.310">
    <property type="match status" value="1"/>
</dbReference>
<dbReference type="InterPro" id="IPR036049">
    <property type="entry name" value="Ribosomal_uL29_sf"/>
</dbReference>
<accession>A0A1F4XR20</accession>
<evidence type="ECO:0000256" key="3">
    <source>
        <dbReference type="ARBA" id="ARBA00023274"/>
    </source>
</evidence>
<evidence type="ECO:0000256" key="4">
    <source>
        <dbReference type="ARBA" id="ARBA00035204"/>
    </source>
</evidence>
<dbReference type="EMBL" id="MEWU01000003">
    <property type="protein sequence ID" value="OGC84044.1"/>
    <property type="molecule type" value="Genomic_DNA"/>
</dbReference>
<evidence type="ECO:0000313" key="7">
    <source>
        <dbReference type="Proteomes" id="UP000177564"/>
    </source>
</evidence>
<protein>
    <recommendedName>
        <fullName evidence="4 5">Large ribosomal subunit protein uL29</fullName>
    </recommendedName>
</protein>
<keyword evidence="3 5" id="KW-0687">Ribonucleoprotein</keyword>
<evidence type="ECO:0000313" key="6">
    <source>
        <dbReference type="EMBL" id="OGC84044.1"/>
    </source>
</evidence>
<dbReference type="SUPFAM" id="SSF46561">
    <property type="entry name" value="Ribosomal protein L29 (L29p)"/>
    <property type="match status" value="1"/>
</dbReference>
<dbReference type="GO" id="GO:0006412">
    <property type="term" value="P:translation"/>
    <property type="evidence" value="ECO:0007669"/>
    <property type="project" value="UniProtKB-UniRule"/>
</dbReference>
<comment type="caution">
    <text evidence="6">The sequence shown here is derived from an EMBL/GenBank/DDBJ whole genome shotgun (WGS) entry which is preliminary data.</text>
</comment>